<feature type="domain" description="SWIM-type" evidence="3">
    <location>
        <begin position="82"/>
        <end position="126"/>
    </location>
</feature>
<feature type="region of interest" description="Disordered" evidence="2">
    <location>
        <begin position="175"/>
        <end position="230"/>
    </location>
</feature>
<protein>
    <recommendedName>
        <fullName evidence="3">SWIM-type domain-containing protein</fullName>
    </recommendedName>
</protein>
<keyword evidence="1" id="KW-0479">Metal-binding</keyword>
<keyword evidence="5" id="KW-1185">Reference proteome</keyword>
<comment type="caution">
    <text evidence="4">The sequence shown here is derived from an EMBL/GenBank/DDBJ whole genome shotgun (WGS) entry which is preliminary data.</text>
</comment>
<sequence>MASTRQQPDDDKPKSVHIEFKSSTGIEQFAAYRLGSYREGKVHTDRGRTIVAQRNKLFAVHGSLESGVLEAKCLGSNPGDEYAVKAEFSSSTGGEVDWADVRCTCQQFAKDNQVCKHILATLLLRLDAAAWKAAGGEAATAAAPPSALPTAREAAAAAAVSRAASAALRPPSAALAAAGGGGSLPRKRRMPNLAGPPPKAKAAKKASTAEPKAKPAKAAAAGTTGRPLPAMRMKGGQLLVDSDEDLVRQCHAALTTAAASAAAAAAAAAVAKPCISGPKAPASPASKSSRLQQPQPQQQEQPQPQQNGQQQQEQQQQAQAHNQPLQEQQVQRQQQQGQEQEDVVQQPQPAQTDQVATLSVQADGPSMFEMMFGADFMASIKPEPAPSAVVPQSMPPPAPANAHDTPMDPLAPAAAAGMAGGAGPSHEAQQGGAECCYPETGICDLTTQPLEGWEAAAAAEGAAVQSEMAGCGGRAQAATQPDSQQAGSKLSLRARLALGRKR</sequence>
<evidence type="ECO:0000259" key="3">
    <source>
        <dbReference type="PROSITE" id="PS50966"/>
    </source>
</evidence>
<gene>
    <name evidence="4" type="ORF">D9Q98_001748</name>
</gene>
<dbReference type="GO" id="GO:0008270">
    <property type="term" value="F:zinc ion binding"/>
    <property type="evidence" value="ECO:0007669"/>
    <property type="project" value="UniProtKB-KW"/>
</dbReference>
<organism evidence="4 5">
    <name type="scientific">Chlorella vulgaris</name>
    <name type="common">Green alga</name>
    <dbReference type="NCBI Taxonomy" id="3077"/>
    <lineage>
        <taxon>Eukaryota</taxon>
        <taxon>Viridiplantae</taxon>
        <taxon>Chlorophyta</taxon>
        <taxon>core chlorophytes</taxon>
        <taxon>Trebouxiophyceae</taxon>
        <taxon>Chlorellales</taxon>
        <taxon>Chlorellaceae</taxon>
        <taxon>Chlorella clade</taxon>
        <taxon>Chlorella</taxon>
    </lineage>
</organism>
<accession>A0A9D4Z005</accession>
<feature type="compositionally biased region" description="Low complexity" evidence="2">
    <location>
        <begin position="205"/>
        <end position="225"/>
    </location>
</feature>
<feature type="compositionally biased region" description="Low complexity" evidence="2">
    <location>
        <begin position="278"/>
        <end position="351"/>
    </location>
</feature>
<dbReference type="PROSITE" id="PS50966">
    <property type="entry name" value="ZF_SWIM"/>
    <property type="match status" value="1"/>
</dbReference>
<reference evidence="4" key="1">
    <citation type="journal article" date="2019" name="Plant J.">
        <title>Chlorella vulgaris genome assembly and annotation reveals the molecular basis for metabolic acclimation to high light conditions.</title>
        <authorList>
            <person name="Cecchin M."/>
            <person name="Marcolungo L."/>
            <person name="Rossato M."/>
            <person name="Girolomoni L."/>
            <person name="Cosentino E."/>
            <person name="Cuine S."/>
            <person name="Li-Beisson Y."/>
            <person name="Delledonne M."/>
            <person name="Ballottari M."/>
        </authorList>
    </citation>
    <scope>NUCLEOTIDE SEQUENCE</scope>
    <source>
        <strain evidence="4">211/11P</strain>
    </source>
</reference>
<feature type="compositionally biased region" description="Polar residues" evidence="2">
    <location>
        <begin position="477"/>
        <end position="488"/>
    </location>
</feature>
<dbReference type="InterPro" id="IPR007527">
    <property type="entry name" value="Znf_SWIM"/>
</dbReference>
<dbReference type="AlphaFoldDB" id="A0A9D4Z005"/>
<evidence type="ECO:0000313" key="4">
    <source>
        <dbReference type="EMBL" id="KAI3435690.1"/>
    </source>
</evidence>
<dbReference type="Pfam" id="PF04434">
    <property type="entry name" value="SWIM"/>
    <property type="match status" value="1"/>
</dbReference>
<dbReference type="EMBL" id="SIDB01000002">
    <property type="protein sequence ID" value="KAI3435690.1"/>
    <property type="molecule type" value="Genomic_DNA"/>
</dbReference>
<keyword evidence="1" id="KW-0862">Zinc</keyword>
<evidence type="ECO:0000256" key="2">
    <source>
        <dbReference type="SAM" id="MobiDB-lite"/>
    </source>
</evidence>
<reference evidence="4" key="2">
    <citation type="submission" date="2020-11" db="EMBL/GenBank/DDBJ databases">
        <authorList>
            <person name="Cecchin M."/>
            <person name="Marcolungo L."/>
            <person name="Rossato M."/>
            <person name="Girolomoni L."/>
            <person name="Cosentino E."/>
            <person name="Cuine S."/>
            <person name="Li-Beisson Y."/>
            <person name="Delledonne M."/>
            <person name="Ballottari M."/>
        </authorList>
    </citation>
    <scope>NUCLEOTIDE SEQUENCE</scope>
    <source>
        <strain evidence="4">211/11P</strain>
        <tissue evidence="4">Whole cell</tissue>
    </source>
</reference>
<dbReference type="Proteomes" id="UP001055712">
    <property type="component" value="Unassembled WGS sequence"/>
</dbReference>
<evidence type="ECO:0000256" key="1">
    <source>
        <dbReference type="PROSITE-ProRule" id="PRU00325"/>
    </source>
</evidence>
<dbReference type="OrthoDB" id="10664666at2759"/>
<proteinExistence type="predicted"/>
<keyword evidence="1" id="KW-0863">Zinc-finger</keyword>
<evidence type="ECO:0000313" key="5">
    <source>
        <dbReference type="Proteomes" id="UP001055712"/>
    </source>
</evidence>
<feature type="region of interest" description="Disordered" evidence="2">
    <location>
        <begin position="275"/>
        <end position="356"/>
    </location>
</feature>
<name>A0A9D4Z005_CHLVU</name>
<feature type="region of interest" description="Disordered" evidence="2">
    <location>
        <begin position="469"/>
        <end position="502"/>
    </location>
</feature>